<name>A0A0F9ALW7_9ZZZZ</name>
<evidence type="ECO:0000313" key="1">
    <source>
        <dbReference type="EMBL" id="KKK79454.1"/>
    </source>
</evidence>
<reference evidence="1" key="1">
    <citation type="journal article" date="2015" name="Nature">
        <title>Complex archaea that bridge the gap between prokaryotes and eukaryotes.</title>
        <authorList>
            <person name="Spang A."/>
            <person name="Saw J.H."/>
            <person name="Jorgensen S.L."/>
            <person name="Zaremba-Niedzwiedzka K."/>
            <person name="Martijn J."/>
            <person name="Lind A.E."/>
            <person name="van Eijk R."/>
            <person name="Schleper C."/>
            <person name="Guy L."/>
            <person name="Ettema T.J."/>
        </authorList>
    </citation>
    <scope>NUCLEOTIDE SEQUENCE</scope>
</reference>
<proteinExistence type="predicted"/>
<dbReference type="AlphaFoldDB" id="A0A0F9ALW7"/>
<protein>
    <submittedName>
        <fullName evidence="1">Uncharacterized protein</fullName>
    </submittedName>
</protein>
<dbReference type="EMBL" id="LAZR01054017">
    <property type="protein sequence ID" value="KKK79454.1"/>
    <property type="molecule type" value="Genomic_DNA"/>
</dbReference>
<gene>
    <name evidence="1" type="ORF">LCGC14_2833360</name>
</gene>
<accession>A0A0F9ALW7</accession>
<comment type="caution">
    <text evidence="1">The sequence shown here is derived from an EMBL/GenBank/DDBJ whole genome shotgun (WGS) entry which is preliminary data.</text>
</comment>
<sequence>MEFELLTNEWRGEYARLTKNQRGAKKHLRKRNRVFQWMLDAPSMDRLRFNRANLQSALRLRKQGYEAKYYKPILCGGI</sequence>
<organism evidence="1">
    <name type="scientific">marine sediment metagenome</name>
    <dbReference type="NCBI Taxonomy" id="412755"/>
    <lineage>
        <taxon>unclassified sequences</taxon>
        <taxon>metagenomes</taxon>
        <taxon>ecological metagenomes</taxon>
    </lineage>
</organism>